<name>A0AAV4PS23_9ARAC</name>
<dbReference type="PROSITE" id="PS50066">
    <property type="entry name" value="MADS_BOX_2"/>
    <property type="match status" value="1"/>
</dbReference>
<evidence type="ECO:0000256" key="5">
    <source>
        <dbReference type="ARBA" id="ARBA00023242"/>
    </source>
</evidence>
<dbReference type="InterPro" id="IPR033897">
    <property type="entry name" value="SRF-like_MADS-box"/>
</dbReference>
<protein>
    <recommendedName>
        <fullName evidence="6">Serum response factor homolog</fullName>
    </recommendedName>
</protein>
<dbReference type="AlphaFoldDB" id="A0AAV4PS23"/>
<sequence>MQSSFSYRGRNVSFHNPKIEDSPEEDPMVLGMNSESYQTNGHDGESYELNSREGSSSSGMSRKSLPANGKKTKGRVKIKMEFIDNKLRRYTTFSKRKTGIMKKAYELSTLTGTQVMLLVASETGHVYTFATRKLQPMITSEAGKALIQTCLNSPDLPPGPGASVLDQRMSATGFEETDLTYSVADDCEKMSDSPENVVYTSELSPSSMTSAATLLTPSLVSFAPTTSSSTLTQRVVGSKPSFTSSSSPVPQPSTLTQAHSSVPSAGFTTILTAGGSKNPTALATSDSSSSQSSISLVQSSSPNLSVVSGSVVLPQTILQPNNSAVLYHTSQGLVYATPANLPEGVVLNLGQEQGGSQQQFITIPVSLSLTPAQQQLVQGVSSQSSTFTSVSSSNRREKTRK</sequence>
<keyword evidence="5" id="KW-0539">Nucleus</keyword>
<feature type="region of interest" description="Disordered" evidence="7">
    <location>
        <begin position="1"/>
        <end position="72"/>
    </location>
</feature>
<dbReference type="FunFam" id="3.40.1810.10:FF:000002">
    <property type="entry name" value="Serum response factor b"/>
    <property type="match status" value="1"/>
</dbReference>
<evidence type="ECO:0000256" key="2">
    <source>
        <dbReference type="ARBA" id="ARBA00023015"/>
    </source>
</evidence>
<reference evidence="9 10" key="1">
    <citation type="submission" date="2021-06" db="EMBL/GenBank/DDBJ databases">
        <title>Caerostris darwini draft genome.</title>
        <authorList>
            <person name="Kono N."/>
            <person name="Arakawa K."/>
        </authorList>
    </citation>
    <scope>NUCLEOTIDE SEQUENCE [LARGE SCALE GENOMIC DNA]</scope>
</reference>
<dbReference type="InterPro" id="IPR050142">
    <property type="entry name" value="MADS-box/MEF2_TF"/>
</dbReference>
<dbReference type="PANTHER" id="PTHR48019">
    <property type="entry name" value="SERUM RESPONSE FACTOR HOMOLOG"/>
    <property type="match status" value="1"/>
</dbReference>
<dbReference type="Gene3D" id="3.40.1810.10">
    <property type="entry name" value="Transcription factor, MADS-box"/>
    <property type="match status" value="1"/>
</dbReference>
<evidence type="ECO:0000256" key="1">
    <source>
        <dbReference type="ARBA" id="ARBA00004123"/>
    </source>
</evidence>
<feature type="compositionally biased region" description="Low complexity" evidence="7">
    <location>
        <begin position="238"/>
        <end position="248"/>
    </location>
</feature>
<dbReference type="SMART" id="SM00432">
    <property type="entry name" value="MADS"/>
    <property type="match status" value="1"/>
</dbReference>
<evidence type="ECO:0000256" key="4">
    <source>
        <dbReference type="ARBA" id="ARBA00023163"/>
    </source>
</evidence>
<dbReference type="PRINTS" id="PR00404">
    <property type="entry name" value="MADSDOMAIN"/>
</dbReference>
<keyword evidence="4" id="KW-0804">Transcription</keyword>
<dbReference type="InterPro" id="IPR002100">
    <property type="entry name" value="TF_MADSbox"/>
</dbReference>
<keyword evidence="2" id="KW-0805">Transcription regulation</keyword>
<dbReference type="Proteomes" id="UP001054837">
    <property type="component" value="Unassembled WGS sequence"/>
</dbReference>
<dbReference type="GO" id="GO:0000987">
    <property type="term" value="F:cis-regulatory region sequence-specific DNA binding"/>
    <property type="evidence" value="ECO:0007669"/>
    <property type="project" value="InterPro"/>
</dbReference>
<evidence type="ECO:0000256" key="3">
    <source>
        <dbReference type="ARBA" id="ARBA00023125"/>
    </source>
</evidence>
<comment type="caution">
    <text evidence="9">The sequence shown here is derived from an EMBL/GenBank/DDBJ whole genome shotgun (WGS) entry which is preliminary data.</text>
</comment>
<evidence type="ECO:0000313" key="9">
    <source>
        <dbReference type="EMBL" id="GIX99924.1"/>
    </source>
</evidence>
<dbReference type="SUPFAM" id="SSF55455">
    <property type="entry name" value="SRF-like"/>
    <property type="match status" value="1"/>
</dbReference>
<dbReference type="GO" id="GO:0046983">
    <property type="term" value="F:protein dimerization activity"/>
    <property type="evidence" value="ECO:0007669"/>
    <property type="project" value="InterPro"/>
</dbReference>
<evidence type="ECO:0000313" key="10">
    <source>
        <dbReference type="Proteomes" id="UP001054837"/>
    </source>
</evidence>
<dbReference type="GO" id="GO:0000981">
    <property type="term" value="F:DNA-binding transcription factor activity, RNA polymerase II-specific"/>
    <property type="evidence" value="ECO:0007669"/>
    <property type="project" value="InterPro"/>
</dbReference>
<dbReference type="EMBL" id="BPLQ01003355">
    <property type="protein sequence ID" value="GIX99924.1"/>
    <property type="molecule type" value="Genomic_DNA"/>
</dbReference>
<dbReference type="Pfam" id="PF00319">
    <property type="entry name" value="SRF-TF"/>
    <property type="match status" value="1"/>
</dbReference>
<evidence type="ECO:0000259" key="8">
    <source>
        <dbReference type="PROSITE" id="PS50066"/>
    </source>
</evidence>
<organism evidence="9 10">
    <name type="scientific">Caerostris darwini</name>
    <dbReference type="NCBI Taxonomy" id="1538125"/>
    <lineage>
        <taxon>Eukaryota</taxon>
        <taxon>Metazoa</taxon>
        <taxon>Ecdysozoa</taxon>
        <taxon>Arthropoda</taxon>
        <taxon>Chelicerata</taxon>
        <taxon>Arachnida</taxon>
        <taxon>Araneae</taxon>
        <taxon>Araneomorphae</taxon>
        <taxon>Entelegynae</taxon>
        <taxon>Araneoidea</taxon>
        <taxon>Araneidae</taxon>
        <taxon>Caerostris</taxon>
    </lineage>
</organism>
<dbReference type="GO" id="GO:0045944">
    <property type="term" value="P:positive regulation of transcription by RNA polymerase II"/>
    <property type="evidence" value="ECO:0007669"/>
    <property type="project" value="InterPro"/>
</dbReference>
<accession>A0AAV4PS23</accession>
<dbReference type="PROSITE" id="PS00350">
    <property type="entry name" value="MADS_BOX_1"/>
    <property type="match status" value="1"/>
</dbReference>
<keyword evidence="10" id="KW-1185">Reference proteome</keyword>
<feature type="region of interest" description="Disordered" evidence="7">
    <location>
        <begin position="237"/>
        <end position="261"/>
    </location>
</feature>
<feature type="domain" description="MADS-box" evidence="8">
    <location>
        <begin position="73"/>
        <end position="133"/>
    </location>
</feature>
<gene>
    <name evidence="9" type="primary">srf</name>
    <name evidence="9" type="ORF">CDAR_26781</name>
</gene>
<dbReference type="GO" id="GO:0005634">
    <property type="term" value="C:nucleus"/>
    <property type="evidence" value="ECO:0007669"/>
    <property type="project" value="UniProtKB-SubCell"/>
</dbReference>
<dbReference type="InterPro" id="IPR036879">
    <property type="entry name" value="TF_MADSbox_sf"/>
</dbReference>
<evidence type="ECO:0000256" key="6">
    <source>
        <dbReference type="ARBA" id="ARBA00069746"/>
    </source>
</evidence>
<comment type="subcellular location">
    <subcellularLocation>
        <location evidence="1">Nucleus</location>
    </subcellularLocation>
</comment>
<dbReference type="CDD" id="cd00266">
    <property type="entry name" value="MADS_SRF_like"/>
    <property type="match status" value="1"/>
</dbReference>
<evidence type="ECO:0000256" key="7">
    <source>
        <dbReference type="SAM" id="MobiDB-lite"/>
    </source>
</evidence>
<proteinExistence type="predicted"/>
<keyword evidence="3" id="KW-0238">DNA-binding</keyword>
<feature type="compositionally biased region" description="Low complexity" evidence="7">
    <location>
        <begin position="47"/>
        <end position="65"/>
    </location>
</feature>